<organism evidence="1 2">
    <name type="scientific">Cichlidogyrus casuarinus</name>
    <dbReference type="NCBI Taxonomy" id="1844966"/>
    <lineage>
        <taxon>Eukaryota</taxon>
        <taxon>Metazoa</taxon>
        <taxon>Spiralia</taxon>
        <taxon>Lophotrochozoa</taxon>
        <taxon>Platyhelminthes</taxon>
        <taxon>Monogenea</taxon>
        <taxon>Monopisthocotylea</taxon>
        <taxon>Dactylogyridea</taxon>
        <taxon>Ancyrocephalidae</taxon>
        <taxon>Cichlidogyrus</taxon>
    </lineage>
</organism>
<gene>
    <name evidence="1" type="ORF">Ciccas_003239</name>
</gene>
<dbReference type="PANTHER" id="PTHR34258:SF1">
    <property type="entry name" value="ARMADILLO-LIKE HELICAL DOMAIN CONTAINING PROTEIN 1"/>
    <property type="match status" value="1"/>
</dbReference>
<dbReference type="InterPro" id="IPR011989">
    <property type="entry name" value="ARM-like"/>
</dbReference>
<evidence type="ECO:0000313" key="2">
    <source>
        <dbReference type="Proteomes" id="UP001626550"/>
    </source>
</evidence>
<sequence>MHKVAENGLLVTLQEIALDAKYPENQLWALKVLLAITRSSTLYQHMICDSMGIRKTAECLTRSRDERVINEARQLLELLANTSKEHQEQVYCAFIGTLPYPEAKAQQNALQAIYRLQSLRSSVHPKLIDFCFKILANRYLEVQCAVAQLICLLITYADVRKEVLQGLVKLLRPKGDIQLRRKNRAEPKTEHKESLLLSPSSLQASMVRIPRLNILLDVSLTVHKSIAATTGRSCLRISPGEPIARDPNGGMSAVPISKLVTKKNDSEVRRSDYIAARLAEQAMEVDIPPEFNQQANACLCILTLCQEQPDCAPDLIELNLIPNLVYALGNMENEESQRIAALALKHFCGRFESVSTAIKQTLGLHLYEQLMVNTEHFYFRLTEFEADLMLSNKVVVGRGKANRWT</sequence>
<dbReference type="PANTHER" id="PTHR34258">
    <property type="entry name" value="ARMADILLO-LIKE HELICAL DOMAIN CONTAINING PROTEIN 1"/>
    <property type="match status" value="1"/>
</dbReference>
<comment type="caution">
    <text evidence="1">The sequence shown here is derived from an EMBL/GenBank/DDBJ whole genome shotgun (WGS) entry which is preliminary data.</text>
</comment>
<reference evidence="1 2" key="1">
    <citation type="submission" date="2024-11" db="EMBL/GenBank/DDBJ databases">
        <title>Adaptive evolution of stress response genes in parasites aligns with host niche diversity.</title>
        <authorList>
            <person name="Hahn C."/>
            <person name="Resl P."/>
        </authorList>
    </citation>
    <scope>NUCLEOTIDE SEQUENCE [LARGE SCALE GENOMIC DNA]</scope>
    <source>
        <strain evidence="1">EGGRZ-B1_66</strain>
        <tissue evidence="1">Body</tissue>
    </source>
</reference>
<dbReference type="InterPro" id="IPR041090">
    <property type="entry name" value="DUF5578"/>
</dbReference>
<dbReference type="Gene3D" id="1.25.10.10">
    <property type="entry name" value="Leucine-rich Repeat Variant"/>
    <property type="match status" value="2"/>
</dbReference>
<dbReference type="InterPro" id="IPR016024">
    <property type="entry name" value="ARM-type_fold"/>
</dbReference>
<dbReference type="Pfam" id="PF17741">
    <property type="entry name" value="DUF5578"/>
    <property type="match status" value="1"/>
</dbReference>
<dbReference type="Proteomes" id="UP001626550">
    <property type="component" value="Unassembled WGS sequence"/>
</dbReference>
<dbReference type="EMBL" id="JBJKFK010000287">
    <property type="protein sequence ID" value="KAL3318099.1"/>
    <property type="molecule type" value="Genomic_DNA"/>
</dbReference>
<name>A0ABD2QEZ1_9PLAT</name>
<dbReference type="SUPFAM" id="SSF48371">
    <property type="entry name" value="ARM repeat"/>
    <property type="match status" value="1"/>
</dbReference>
<protein>
    <submittedName>
        <fullName evidence="1">Uncharacterized protein</fullName>
    </submittedName>
</protein>
<accession>A0ABD2QEZ1</accession>
<keyword evidence="2" id="KW-1185">Reference proteome</keyword>
<dbReference type="AlphaFoldDB" id="A0ABD2QEZ1"/>
<proteinExistence type="predicted"/>
<evidence type="ECO:0000313" key="1">
    <source>
        <dbReference type="EMBL" id="KAL3318099.1"/>
    </source>
</evidence>